<dbReference type="OrthoDB" id="5351356at2"/>
<evidence type="ECO:0000313" key="5">
    <source>
        <dbReference type="Proteomes" id="UP000308838"/>
    </source>
</evidence>
<evidence type="ECO:0000259" key="2">
    <source>
        <dbReference type="Pfam" id="PF18763"/>
    </source>
</evidence>
<organism evidence="4 5">
    <name type="scientific">Campylobacter estrildidarum</name>
    <dbReference type="NCBI Taxonomy" id="2510189"/>
    <lineage>
        <taxon>Bacteria</taxon>
        <taxon>Pseudomonadati</taxon>
        <taxon>Campylobacterota</taxon>
        <taxon>Epsilonproteobacteria</taxon>
        <taxon>Campylobacterales</taxon>
        <taxon>Campylobacteraceae</taxon>
        <taxon>Campylobacter</taxon>
    </lineage>
</organism>
<dbReference type="RefSeq" id="WP_137620951.1">
    <property type="nucleotide sequence ID" value="NZ_NXLZ01000010.1"/>
</dbReference>
<dbReference type="Proteomes" id="UP000308838">
    <property type="component" value="Unassembled WGS sequence"/>
</dbReference>
<dbReference type="EMBL" id="NXLZ01000010">
    <property type="protein sequence ID" value="TKX30496.1"/>
    <property type="molecule type" value="Genomic_DNA"/>
</dbReference>
<feature type="domain" description="DdrB-like" evidence="2">
    <location>
        <begin position="1023"/>
        <end position="1115"/>
    </location>
</feature>
<feature type="compositionally biased region" description="Low complexity" evidence="1">
    <location>
        <begin position="925"/>
        <end position="938"/>
    </location>
</feature>
<feature type="region of interest" description="Disordered" evidence="1">
    <location>
        <begin position="920"/>
        <end position="951"/>
    </location>
</feature>
<accession>A0A4U7BNL4</accession>
<evidence type="ECO:0000256" key="1">
    <source>
        <dbReference type="SAM" id="MobiDB-lite"/>
    </source>
</evidence>
<keyword evidence="5" id="KW-1185">Reference proteome</keyword>
<comment type="caution">
    <text evidence="4">The sequence shown here is derived from an EMBL/GenBank/DDBJ whole genome shotgun (WGS) entry which is preliminary data.</text>
</comment>
<dbReference type="InterPro" id="IPR041398">
    <property type="entry name" value="DdrB_dom"/>
</dbReference>
<dbReference type="Pfam" id="PF18809">
    <property type="entry name" value="PBECR1"/>
    <property type="match status" value="1"/>
</dbReference>
<evidence type="ECO:0000259" key="3">
    <source>
        <dbReference type="Pfam" id="PF18809"/>
    </source>
</evidence>
<dbReference type="Pfam" id="PF18763">
    <property type="entry name" value="ddrB-ParB"/>
    <property type="match status" value="1"/>
</dbReference>
<name>A0A4U7BNL4_9BACT</name>
<dbReference type="InterPro" id="IPR041092">
    <property type="entry name" value="PBECR1"/>
</dbReference>
<gene>
    <name evidence="4" type="ORF">CQA69_06365</name>
</gene>
<evidence type="ECO:0000313" key="4">
    <source>
        <dbReference type="EMBL" id="TKX30496.1"/>
    </source>
</evidence>
<evidence type="ECO:0008006" key="6">
    <source>
        <dbReference type="Google" id="ProtNLM"/>
    </source>
</evidence>
<feature type="domain" description="Phage-Barnase-EndoU-ColicinE5/D-RelE-like nuclease" evidence="3">
    <location>
        <begin position="1511"/>
        <end position="1607"/>
    </location>
</feature>
<reference evidence="4 5" key="1">
    <citation type="submission" date="2018-05" db="EMBL/GenBank/DDBJ databases">
        <title>Novel Campyloabacter and Helicobacter Species and Strains.</title>
        <authorList>
            <person name="Mannion A.J."/>
            <person name="Shen Z."/>
            <person name="Fox J.G."/>
        </authorList>
    </citation>
    <scope>NUCLEOTIDE SEQUENCE [LARGE SCALE GENOMIC DNA]</scope>
    <source>
        <strain evidence="5">MIT17-664</strain>
    </source>
</reference>
<protein>
    <recommendedName>
        <fullName evidence="6">Phage-Barnase-EndoU-ColicinE5/D-RelE-like nuclease domain-containing protein</fullName>
    </recommendedName>
</protein>
<proteinExistence type="predicted"/>
<sequence>MIAYNSLSDYLNTRNDLSNEMRERVVALDVEKQIQAQDMQKGANIYNNSPLSNELYINKNMNADELSNYILDKQSKFQASKPFFANDNVVARKNAELMKELGFHLRNSNQGHLLQDDDGSYWVQDNKGNYAKVQGSTMGNLYRGLRDNGASMALGTAGAIGGGLIGGGVGMVAGGALGASLGAGYDYYGNAKDTNQDTNLKEALMLMGENAGLSLAGDAAFAGLVKGARALKNTYNMAKTGAQAGKDMIDGMAVNGSHLKENIGDKFRKISPSVINDYISQGVDTSKAYARDLIESSNANYNDIVQNARTMPLEVNQGNALVDGVASKIKDFTKSSKSDFIKNAGEKTIDSLNNLSKNLGSKEAALNQQDLINLSFANKDLANMARTVIANDPKMANKLGDYLHSESEALLKELDLNNASKADELYILRDTRAKRAYEEFGEGIEKLDELNSKGVAIDKQALDDIAGNFSVYSESTPAKIKEFMNEARRGDLDGKSVKEIYDRIDAIGDKLKKDGSSYNYKGFLNSFKDELLESIARNSDNPQLARNILSKIRKDYADFKVYDKSKIGKKLEGSEETITKSIDKILNETNPKKNYEAIAKGLNDNEVEILDNQIINRYLEKHKINIGDEANPKYIVNYKALMDNLENYKPKSKIGQDKIEVLRSISNMRSNFETIVDGILNSKAKELGHGISSNIIERARTMLVNNFTDYIAFYFMRLWEIGKRAGTRIQMRRGFSNINTLKDFDRSAKEFISSIKDKALKEEAEQTRKEFNSKVKDLIKGDNFFMDKPNPKYAKSDLRVKMSVSPNVRNLAKLTNDEIIADLEYLANKHKEMFKKPSDVFKLIKEIKENPTFFYKNNRMDIALIAKRLNDDKLGKLGISKDTGEVRHATKVKEKDLKRLEKVSKKNDKENVGIIQTFIQPGSKNDNSLNGLPNNPNSTQTKPKKSLMDKNDKDFNPYLKHYKDFIDKSENKKIFLKSNFGDFLDIKKLEKSLEKYKENKPKEIKYKELKRGYILDDLLNVDEDVTYAVVNKDDLKPSLTRSLSQFRNKHSNSTISNIRDSFNEREHFKESSNFDGIPTITKDGLVIAGNHRTTAIKDLKGENLTRYIKQAKRIYGEDVFKGFDENKAMIVRVLDKNDDDTIIRLSKLSNDGRLSDESEKLQALGAKYKEKLSKIENTKLNSEKELMNFLGSRDVLESRRALLDHLMPDIYNALLTWERRSGRDTEFSKILSDNALNFLHLKQALNENKVFKDNGNDFFSLFKRAIESMNQSNVYKSSEELYDMLKKYAEPSLNFEKEFIPNDKDLQADILGFIVKYNDTLTNPSEALGTKIQKAIDFIRDNDSFSLFDEIKLSNYDVLNQMLNPNIAMSTKYQELLNEAMNNLSNKKDLLIRLNENIKTKQSNKSIKQKLDEKIEADKKANGDSELDFLDKMNLNTTEYNLTRQMIADAKESTNKGIKKDIPSAMRNKIEQKLNIKPIKEFGKNYTEYYHDGKGALQKLLIEKQGQVAGAFHRKDLGDIDLVWGNSKMGLAHILERREEEFIKQGLNKIEAKNKALNFIKEIENIINNGNIKKGNNRAFIDTKNSRIMVALDYKGKDKKWIITAYNFH</sequence>